<name>S8D233_9LAMI</name>
<keyword evidence="3" id="KW-1185">Reference proteome</keyword>
<feature type="compositionally biased region" description="Basic and acidic residues" evidence="1">
    <location>
        <begin position="200"/>
        <end position="212"/>
    </location>
</feature>
<feature type="compositionally biased region" description="Low complexity" evidence="1">
    <location>
        <begin position="52"/>
        <end position="70"/>
    </location>
</feature>
<protein>
    <submittedName>
        <fullName evidence="2">Uncharacterized protein</fullName>
    </submittedName>
</protein>
<dbReference type="AlphaFoldDB" id="S8D233"/>
<dbReference type="EMBL" id="AUSU01001267">
    <property type="protein sequence ID" value="EPS71431.1"/>
    <property type="molecule type" value="Genomic_DNA"/>
</dbReference>
<sequence length="263" mass="28678">MEGRKSKPLSDITNSFGVTPIAALVEFLASTSNTKSLTPKDNISSANEKLCSGSSKRSESSIGSSSVAASRLQLGDPSTIEVSSIKTRSGGGNKDAARSTQKLIEKTGNIKGNDVVIVNNPQLKARQDTPPMGIAPPFAEEIKGSDHCLKEREHEKSVTDSCSTRVANSCSRADPTGRGKGDKRKKIEMIGSSSCPMVKNRHEVKGRGDKFFNKSWTNPRPNASKKRCLETLEFIEKQKAYFREVDEFQLDEEEEASHDELGQ</sequence>
<dbReference type="PANTHER" id="PTHR35740:SF1">
    <property type="entry name" value="OS12G0111700 PROTEIN"/>
    <property type="match status" value="1"/>
</dbReference>
<feature type="region of interest" description="Disordered" evidence="1">
    <location>
        <begin position="196"/>
        <end position="223"/>
    </location>
</feature>
<gene>
    <name evidence="2" type="ORF">M569_03343</name>
</gene>
<reference evidence="2 3" key="1">
    <citation type="journal article" date="2013" name="BMC Genomics">
        <title>The miniature genome of a carnivorous plant Genlisea aurea contains a low number of genes and short non-coding sequences.</title>
        <authorList>
            <person name="Leushkin E.V."/>
            <person name="Sutormin R.A."/>
            <person name="Nabieva E.R."/>
            <person name="Penin A.A."/>
            <person name="Kondrashov A.S."/>
            <person name="Logacheva M.D."/>
        </authorList>
    </citation>
    <scope>NUCLEOTIDE SEQUENCE [LARGE SCALE GENOMIC DNA]</scope>
</reference>
<evidence type="ECO:0000313" key="2">
    <source>
        <dbReference type="EMBL" id="EPS71431.1"/>
    </source>
</evidence>
<evidence type="ECO:0000256" key="1">
    <source>
        <dbReference type="SAM" id="MobiDB-lite"/>
    </source>
</evidence>
<accession>S8D233</accession>
<organism evidence="2 3">
    <name type="scientific">Genlisea aurea</name>
    <dbReference type="NCBI Taxonomy" id="192259"/>
    <lineage>
        <taxon>Eukaryota</taxon>
        <taxon>Viridiplantae</taxon>
        <taxon>Streptophyta</taxon>
        <taxon>Embryophyta</taxon>
        <taxon>Tracheophyta</taxon>
        <taxon>Spermatophyta</taxon>
        <taxon>Magnoliopsida</taxon>
        <taxon>eudicotyledons</taxon>
        <taxon>Gunneridae</taxon>
        <taxon>Pentapetalae</taxon>
        <taxon>asterids</taxon>
        <taxon>lamiids</taxon>
        <taxon>Lamiales</taxon>
        <taxon>Lentibulariaceae</taxon>
        <taxon>Genlisea</taxon>
    </lineage>
</organism>
<feature type="region of interest" description="Disordered" evidence="1">
    <location>
        <begin position="34"/>
        <end position="70"/>
    </location>
</feature>
<comment type="caution">
    <text evidence="2">The sequence shown here is derived from an EMBL/GenBank/DDBJ whole genome shotgun (WGS) entry which is preliminary data.</text>
</comment>
<feature type="compositionally biased region" description="Polar residues" evidence="1">
    <location>
        <begin position="34"/>
        <end position="47"/>
    </location>
</feature>
<proteinExistence type="predicted"/>
<dbReference type="PANTHER" id="PTHR35740">
    <property type="entry name" value="OS12G0111700 PROTEIN"/>
    <property type="match status" value="1"/>
</dbReference>
<evidence type="ECO:0000313" key="3">
    <source>
        <dbReference type="Proteomes" id="UP000015453"/>
    </source>
</evidence>
<dbReference type="Proteomes" id="UP000015453">
    <property type="component" value="Unassembled WGS sequence"/>
</dbReference>